<dbReference type="OrthoDB" id="75502at2759"/>
<dbReference type="VEuPathDB" id="FungiDB:SDRG_06595"/>
<evidence type="ECO:0000256" key="1">
    <source>
        <dbReference type="SAM" id="MobiDB-lite"/>
    </source>
</evidence>
<evidence type="ECO:0008006" key="5">
    <source>
        <dbReference type="Google" id="ProtNLM"/>
    </source>
</evidence>
<gene>
    <name evidence="3" type="ORF">SDRG_06595</name>
</gene>
<sequence>MAAGPPWGWHALLLLLLLAPMAMACEEVSEIRVVLETAESLGALLSEKLRILSFVQDDQGRGRPLEATGLVEVGDTLVSVNGVGVTGLSRAITQLQTAEVPRTLLFRAATPRCVLDAAPLDDTTVRVVNGGWTETFFALKSEFGDWPQCFAHPLTVAQPIDACSPLRNNVSEHYVIAQSSHLCSPHQQAIVVGRAGGRGVLLAQYAEKKPEAVRLPPQYTGTIRTPVIMVSHASGQKMASMVLSSPKPPLISLLVSPQCKDTTATATTLASTVQDALATATAGNLIALAHGQLHAYPYLKGAASPRLGLGRFKVLFAIHDLCSDAVMRSSPSRPARRSGWSFPPRVHRRFCTAWPSTWRARRRHSRSRPCTFRPRQTKHSAPSPKRATCTLSLSPRVRTVLCKDLPRRLQPSSLCVDTHEHHFEELLALSDMAQWPASAQGRHVLYHRVRRALAIDTNGADKVAALDALYMQAGHFHASS</sequence>
<feature type="chain" id="PRO_5005711597" description="PDZ domain-containing protein" evidence="2">
    <location>
        <begin position="25"/>
        <end position="480"/>
    </location>
</feature>
<dbReference type="RefSeq" id="XP_008610606.1">
    <property type="nucleotide sequence ID" value="XM_008612384.1"/>
</dbReference>
<dbReference type="Proteomes" id="UP000030762">
    <property type="component" value="Unassembled WGS sequence"/>
</dbReference>
<dbReference type="GeneID" id="19947322"/>
<protein>
    <recommendedName>
        <fullName evidence="5">PDZ domain-containing protein</fullName>
    </recommendedName>
</protein>
<evidence type="ECO:0000256" key="2">
    <source>
        <dbReference type="SAM" id="SignalP"/>
    </source>
</evidence>
<keyword evidence="4" id="KW-1185">Reference proteome</keyword>
<evidence type="ECO:0000313" key="4">
    <source>
        <dbReference type="Proteomes" id="UP000030762"/>
    </source>
</evidence>
<evidence type="ECO:0000313" key="3">
    <source>
        <dbReference type="EMBL" id="EQC35844.1"/>
    </source>
</evidence>
<dbReference type="AlphaFoldDB" id="T0QD68"/>
<feature type="signal peptide" evidence="2">
    <location>
        <begin position="1"/>
        <end position="24"/>
    </location>
</feature>
<dbReference type="EMBL" id="JH767149">
    <property type="protein sequence ID" value="EQC35844.1"/>
    <property type="molecule type" value="Genomic_DNA"/>
</dbReference>
<feature type="region of interest" description="Disordered" evidence="1">
    <location>
        <begin position="365"/>
        <end position="388"/>
    </location>
</feature>
<keyword evidence="2" id="KW-0732">Signal</keyword>
<name>T0QD68_SAPDV</name>
<accession>T0QD68</accession>
<dbReference type="InParanoid" id="T0QD68"/>
<proteinExistence type="predicted"/>
<reference evidence="3 4" key="1">
    <citation type="submission" date="2012-04" db="EMBL/GenBank/DDBJ databases">
        <title>The Genome Sequence of Saprolegnia declina VS20.</title>
        <authorList>
            <consortium name="The Broad Institute Genome Sequencing Platform"/>
            <person name="Russ C."/>
            <person name="Nusbaum C."/>
            <person name="Tyler B."/>
            <person name="van West P."/>
            <person name="Dieguez-Uribeondo J."/>
            <person name="de Bruijn I."/>
            <person name="Tripathy S."/>
            <person name="Jiang R."/>
            <person name="Young S.K."/>
            <person name="Zeng Q."/>
            <person name="Gargeya S."/>
            <person name="Fitzgerald M."/>
            <person name="Haas B."/>
            <person name="Abouelleil A."/>
            <person name="Alvarado L."/>
            <person name="Arachchi H.M."/>
            <person name="Berlin A."/>
            <person name="Chapman S.B."/>
            <person name="Goldberg J."/>
            <person name="Griggs A."/>
            <person name="Gujja S."/>
            <person name="Hansen M."/>
            <person name="Howarth C."/>
            <person name="Imamovic A."/>
            <person name="Larimer J."/>
            <person name="McCowen C."/>
            <person name="Montmayeur A."/>
            <person name="Murphy C."/>
            <person name="Neiman D."/>
            <person name="Pearson M."/>
            <person name="Priest M."/>
            <person name="Roberts A."/>
            <person name="Saif S."/>
            <person name="Shea T."/>
            <person name="Sisk P."/>
            <person name="Sykes S."/>
            <person name="Wortman J."/>
            <person name="Nusbaum C."/>
            <person name="Birren B."/>
        </authorList>
    </citation>
    <scope>NUCLEOTIDE SEQUENCE [LARGE SCALE GENOMIC DNA]</scope>
    <source>
        <strain evidence="3 4">VS20</strain>
    </source>
</reference>
<organism evidence="3 4">
    <name type="scientific">Saprolegnia diclina (strain VS20)</name>
    <dbReference type="NCBI Taxonomy" id="1156394"/>
    <lineage>
        <taxon>Eukaryota</taxon>
        <taxon>Sar</taxon>
        <taxon>Stramenopiles</taxon>
        <taxon>Oomycota</taxon>
        <taxon>Saprolegniomycetes</taxon>
        <taxon>Saprolegniales</taxon>
        <taxon>Saprolegniaceae</taxon>
        <taxon>Saprolegnia</taxon>
    </lineage>
</organism>